<dbReference type="Pfam" id="PF01637">
    <property type="entry name" value="ATPase_2"/>
    <property type="match status" value="1"/>
</dbReference>
<reference evidence="3" key="1">
    <citation type="submission" date="2012-11" db="EMBL/GenBank/DDBJ databases">
        <authorList>
            <person name="Lucero-Rivera Y.E."/>
            <person name="Tovar-Ramirez D."/>
        </authorList>
    </citation>
    <scope>NUCLEOTIDE SEQUENCE [LARGE SCALE GENOMIC DNA]</scope>
    <source>
        <strain evidence="3">Araruama</strain>
    </source>
</reference>
<evidence type="ECO:0000259" key="1">
    <source>
        <dbReference type="Pfam" id="PF01637"/>
    </source>
</evidence>
<gene>
    <name evidence="2" type="ORF">OMM_11215</name>
</gene>
<name>A0A1V1NYS6_9BACT</name>
<organism evidence="2 3">
    <name type="scientific">Candidatus Magnetoglobus multicellularis str. Araruama</name>
    <dbReference type="NCBI Taxonomy" id="890399"/>
    <lineage>
        <taxon>Bacteria</taxon>
        <taxon>Pseudomonadati</taxon>
        <taxon>Thermodesulfobacteriota</taxon>
        <taxon>Desulfobacteria</taxon>
        <taxon>Desulfobacterales</taxon>
        <taxon>Desulfobacteraceae</taxon>
        <taxon>Candidatus Magnetoglobus</taxon>
    </lineage>
</organism>
<dbReference type="SUPFAM" id="SSF52540">
    <property type="entry name" value="P-loop containing nucleoside triphosphate hydrolases"/>
    <property type="match status" value="1"/>
</dbReference>
<dbReference type="Proteomes" id="UP000189670">
    <property type="component" value="Unassembled WGS sequence"/>
</dbReference>
<evidence type="ECO:0000313" key="2">
    <source>
        <dbReference type="EMBL" id="ETR67782.1"/>
    </source>
</evidence>
<dbReference type="PANTHER" id="PTHR34704">
    <property type="entry name" value="ATPASE"/>
    <property type="match status" value="1"/>
</dbReference>
<dbReference type="GO" id="GO:0005524">
    <property type="term" value="F:ATP binding"/>
    <property type="evidence" value="ECO:0007669"/>
    <property type="project" value="InterPro"/>
</dbReference>
<dbReference type="Gene3D" id="3.40.50.300">
    <property type="entry name" value="P-loop containing nucleotide triphosphate hydrolases"/>
    <property type="match status" value="1"/>
</dbReference>
<sequence>MKFYNRKIELDTINEWVNLSKKSTQVGVIFGRRRIGKTRLIKESLKKKNYLYFFIERKPITELLNDFIEAIADLIDLPSGIQLQDFTTFFQLIVQIAQKNN</sequence>
<dbReference type="PANTHER" id="PTHR34704:SF1">
    <property type="entry name" value="ATPASE"/>
    <property type="match status" value="1"/>
</dbReference>
<accession>A0A1V1NYS6</accession>
<protein>
    <recommendedName>
        <fullName evidence="1">ATPase domain-containing protein</fullName>
    </recommendedName>
</protein>
<proteinExistence type="predicted"/>
<comment type="caution">
    <text evidence="2">The sequence shown here is derived from an EMBL/GenBank/DDBJ whole genome shotgun (WGS) entry which is preliminary data.</text>
</comment>
<feature type="domain" description="ATPase" evidence="1">
    <location>
        <begin position="3"/>
        <end position="50"/>
    </location>
</feature>
<dbReference type="EMBL" id="ATBP01001214">
    <property type="protein sequence ID" value="ETR67782.1"/>
    <property type="molecule type" value="Genomic_DNA"/>
</dbReference>
<evidence type="ECO:0000313" key="3">
    <source>
        <dbReference type="Proteomes" id="UP000189670"/>
    </source>
</evidence>
<dbReference type="AlphaFoldDB" id="A0A1V1NYS6"/>
<dbReference type="InterPro" id="IPR027417">
    <property type="entry name" value="P-loop_NTPase"/>
</dbReference>
<dbReference type="InterPro" id="IPR011579">
    <property type="entry name" value="ATPase_dom"/>
</dbReference>